<dbReference type="AlphaFoldDB" id="A0A9P8C125"/>
<reference evidence="3" key="1">
    <citation type="journal article" date="2021" name="IMA Fungus">
        <title>Genomic characterization of three marine fungi, including Emericellopsis atlantica sp. nov. with signatures of a generalist lifestyle and marine biomass degradation.</title>
        <authorList>
            <person name="Hagestad O.C."/>
            <person name="Hou L."/>
            <person name="Andersen J.H."/>
            <person name="Hansen E.H."/>
            <person name="Altermark B."/>
            <person name="Li C."/>
            <person name="Kuhnert E."/>
            <person name="Cox R.J."/>
            <person name="Crous P.W."/>
            <person name="Spatafora J.W."/>
            <person name="Lail K."/>
            <person name="Amirebrahimi M."/>
            <person name="Lipzen A."/>
            <person name="Pangilinan J."/>
            <person name="Andreopoulos W."/>
            <person name="Hayes R.D."/>
            <person name="Ng V."/>
            <person name="Grigoriev I.V."/>
            <person name="Jackson S.A."/>
            <person name="Sutton T.D.S."/>
            <person name="Dobson A.D.W."/>
            <person name="Rama T."/>
        </authorList>
    </citation>
    <scope>NUCLEOTIDE SEQUENCE</scope>
    <source>
        <strain evidence="3">TRa018bII</strain>
    </source>
</reference>
<evidence type="ECO:0000256" key="1">
    <source>
        <dbReference type="SAM" id="MobiDB-lite"/>
    </source>
</evidence>
<dbReference type="InterPro" id="IPR057684">
    <property type="entry name" value="DUF7924"/>
</dbReference>
<feature type="domain" description="DUF7924" evidence="2">
    <location>
        <begin position="189"/>
        <end position="343"/>
    </location>
</feature>
<keyword evidence="4" id="KW-1185">Reference proteome</keyword>
<dbReference type="PANTHER" id="PTHR42470">
    <property type="entry name" value="VAST DOMAIN-CONTAINING PROTEIN"/>
    <property type="match status" value="1"/>
</dbReference>
<feature type="compositionally biased region" description="Low complexity" evidence="1">
    <location>
        <begin position="114"/>
        <end position="125"/>
    </location>
</feature>
<comment type="caution">
    <text evidence="3">The sequence shown here is derived from an EMBL/GenBank/DDBJ whole genome shotgun (WGS) entry which is preliminary data.</text>
</comment>
<dbReference type="EMBL" id="MU251724">
    <property type="protein sequence ID" value="KAG9229874.1"/>
    <property type="molecule type" value="Genomic_DNA"/>
</dbReference>
<evidence type="ECO:0000259" key="2">
    <source>
        <dbReference type="Pfam" id="PF25545"/>
    </source>
</evidence>
<evidence type="ECO:0000313" key="3">
    <source>
        <dbReference type="EMBL" id="KAG9229874.1"/>
    </source>
</evidence>
<dbReference type="PANTHER" id="PTHR42470:SF2">
    <property type="match status" value="1"/>
</dbReference>
<feature type="region of interest" description="Disordered" evidence="1">
    <location>
        <begin position="18"/>
        <end position="67"/>
    </location>
</feature>
<feature type="compositionally biased region" description="Polar residues" evidence="1">
    <location>
        <begin position="380"/>
        <end position="398"/>
    </location>
</feature>
<organism evidence="3 4">
    <name type="scientific">Amylocarpus encephaloides</name>
    <dbReference type="NCBI Taxonomy" id="45428"/>
    <lineage>
        <taxon>Eukaryota</taxon>
        <taxon>Fungi</taxon>
        <taxon>Dikarya</taxon>
        <taxon>Ascomycota</taxon>
        <taxon>Pezizomycotina</taxon>
        <taxon>Leotiomycetes</taxon>
        <taxon>Helotiales</taxon>
        <taxon>Helotiales incertae sedis</taxon>
        <taxon>Amylocarpus</taxon>
    </lineage>
</organism>
<gene>
    <name evidence="3" type="ORF">BJ875DRAFT_537473</name>
</gene>
<feature type="compositionally biased region" description="Polar residues" evidence="1">
    <location>
        <begin position="33"/>
        <end position="42"/>
    </location>
</feature>
<protein>
    <recommendedName>
        <fullName evidence="2">DUF7924 domain-containing protein</fullName>
    </recommendedName>
</protein>
<sequence length="418" mass="47754">MSLSSYYAIKPTLVKLPQIIDRKRKRSREDQPTLPSSATPSQKRTRTSPPPSHIEDTIGENAAVGDNGEEMNAIEYWRREFRWPKEYFEPESTMDHLLARKNSSSTFRGKVSEASSATPSSATPSDQKPREAKSSPYARLSYETILATKGSFIGKFELGITDESKRRCRTIFEAEQSVPRHTLCRDDLFEETYESVRARNEAMVIRDISPLICPSAQVLRIYGAKHLKPLHESVNEGWNRAIPFYDDQLEKLEPFVGEMYFPFLIYENAHSMSLVVRGIVELFNLVKREKEPHREILAFSISHDHRTVRIYGHYPVIDGKKTTFYRHLIKEFGFTSEEGKDKICSVIDKLPPDLNFEVSQQSELRESRLSHGAASLLKEANSQSSHAGDVTSDTSMSQRIEEGAFKKPRKKGRPVELH</sequence>
<name>A0A9P8C125_9HELO</name>
<dbReference type="OrthoDB" id="5132737at2759"/>
<accession>A0A9P8C125</accession>
<feature type="region of interest" description="Disordered" evidence="1">
    <location>
        <begin position="377"/>
        <end position="418"/>
    </location>
</feature>
<dbReference type="Pfam" id="PF25545">
    <property type="entry name" value="DUF7924"/>
    <property type="match status" value="1"/>
</dbReference>
<evidence type="ECO:0000313" key="4">
    <source>
        <dbReference type="Proteomes" id="UP000824998"/>
    </source>
</evidence>
<dbReference type="Proteomes" id="UP000824998">
    <property type="component" value="Unassembled WGS sequence"/>
</dbReference>
<proteinExistence type="predicted"/>
<feature type="region of interest" description="Disordered" evidence="1">
    <location>
        <begin position="104"/>
        <end position="136"/>
    </location>
</feature>